<reference evidence="2" key="1">
    <citation type="submission" date="2020-01" db="EMBL/GenBank/DDBJ databases">
        <authorList>
            <person name="Meier V. D."/>
            <person name="Meier V D."/>
        </authorList>
    </citation>
    <scope>NUCLEOTIDE SEQUENCE</scope>
    <source>
        <strain evidence="2">HLG_WM_MAG_01</strain>
    </source>
</reference>
<sequence>MHIAFKFEYIHDNGLFTRLLKRIEESSDTSLRLYSEGHTYTIEASGDQPTLETLAEQISSLVPQSLFLKDYKIEAVDKEEDEEKVVLQLLDASTPFKVPYCPECQEHVVSSLNPFNPCNVCGFSGTSLSLKELISVTNIVASTAETFFNQAAEVLIKQGEITLPTYNGVRHFSLLDEKTVELEGVLYCNPTELSKNFLITQGELDALMMVEKPSIRLKPKLMFRVEQELEDPFYPLFFPDDKITLAFSIALKNKGIDAVFSDKIPTLRVASALEEHLIIKQGRDMLPCHVSMRLKNPSFCAYDAFQAFGNSHGLHVDRNIDLKDKPFIRYVANSEKIQEKNAISFESAHAAQRSVVVEHQLEGKSLCGIHLSRAYQSHIFSFSKKIGYTPMVLFRDEDIIQQRDMLRAIEGMDEGGTRLVQNFKNAFPELYEKIERQQFIHHTDISDVTKVWAMAASFIGLYEGDDAMKSCEVLEATAIEFGGKSGPRIDYKVIATEEGYQLDSRLAIRSAMSFKLAGLDDYLLSFGFIDSLADFLAQQAEDADANIGTEGVTLSGGLFENRQLLMRTYNALSVNYPIYRNERLSVDGANVTLGAITLGSEV</sequence>
<gene>
    <name evidence="2" type="ORF">HELGO_WM2997</name>
</gene>
<dbReference type="AlphaFoldDB" id="A0A6S6SGY5"/>
<protein>
    <submittedName>
        <fullName evidence="2">Protein hydE</fullName>
    </submittedName>
</protein>
<dbReference type="InterPro" id="IPR055128">
    <property type="entry name" value="HypF_C_2"/>
</dbReference>
<name>A0A6S6SGY5_9BACT</name>
<evidence type="ECO:0000259" key="1">
    <source>
        <dbReference type="Pfam" id="PF22521"/>
    </source>
</evidence>
<proteinExistence type="predicted"/>
<feature type="domain" description="Carbamoyltransferase Kae1-like" evidence="1">
    <location>
        <begin position="462"/>
        <end position="594"/>
    </location>
</feature>
<dbReference type="Pfam" id="PF22521">
    <property type="entry name" value="HypF_C_2"/>
    <property type="match status" value="1"/>
</dbReference>
<accession>A0A6S6SGY5</accession>
<evidence type="ECO:0000313" key="2">
    <source>
        <dbReference type="EMBL" id="CAA6805418.1"/>
    </source>
</evidence>
<dbReference type="Gene3D" id="3.30.420.40">
    <property type="match status" value="1"/>
</dbReference>
<dbReference type="EMBL" id="CACVAS010000036">
    <property type="protein sequence ID" value="CAA6805418.1"/>
    <property type="molecule type" value="Genomic_DNA"/>
</dbReference>
<organism evidence="2">
    <name type="scientific">uncultured Sulfurovum sp</name>
    <dbReference type="NCBI Taxonomy" id="269237"/>
    <lineage>
        <taxon>Bacteria</taxon>
        <taxon>Pseudomonadati</taxon>
        <taxon>Campylobacterota</taxon>
        <taxon>Epsilonproteobacteria</taxon>
        <taxon>Campylobacterales</taxon>
        <taxon>Sulfurovaceae</taxon>
        <taxon>Sulfurovum</taxon>
        <taxon>environmental samples</taxon>
    </lineage>
</organism>